<evidence type="ECO:0000259" key="3">
    <source>
        <dbReference type="PROSITE" id="PS50268"/>
    </source>
</evidence>
<dbReference type="GO" id="GO:0005886">
    <property type="term" value="C:plasma membrane"/>
    <property type="evidence" value="ECO:0007669"/>
    <property type="project" value="UniProtKB-SubCell"/>
</dbReference>
<feature type="domain" description="Cadherin" evidence="3">
    <location>
        <begin position="759"/>
        <end position="863"/>
    </location>
</feature>
<dbReference type="GO" id="GO:0007156">
    <property type="term" value="P:homophilic cell adhesion via plasma membrane adhesion molecules"/>
    <property type="evidence" value="ECO:0007669"/>
    <property type="project" value="InterPro"/>
</dbReference>
<sequence length="1668" mass="171303">MVATPDLDLSGDGRRLVIRADGEARIDLADLGGSGDAGSILKAGFQQHGADLLIDMAGGRDIVIKDYFTQDVAADLVLDGAARLDGSLVTRLAQPAASGLFAESGQLASDALQQAQAADAVGSVESISGTVSVQRGGTTVELAQGDPIFLNDVILAGSDGSVGIVFVDGTTFSLSAGARMTIDEMVYDPSSGGGSLVTSVLQGAFVFSTGSIAPNGNMEVNTPVGTIGIRGTTVAARIALEGSDTVIVLLADPDGHVGRIFFQNGGGLVELTEANTAVFVTSFFIGPGEPTEVTPAQLIEFFDQLLQFHSTGPANQEGAIDEGDVEDLASQLADQLGLGDFALAAGGDGEQMQMETTDSVGKLSEWLGFVPDPLQPVSFTTVNLSGNVGTNGIQIPGGPNQPGIPNDYLDPFSPPAGTTPPPSPFNFFTGGPGNDLLDASNSNKSAIITGSGGDDTLIGSSFDDQVAGGGGDDTIVAGHGGGNDFYDGGDDEDTIVYASTDEGVIVDLGAGTASGDPDIGVDKLANIENVTGGSGNDKLIGNGGANVLSGAAGADELQGNGGDDTLIGGESGSLGGAYGNSWVEDTDVAVFTGNAADYKIVVGEGGDIQVFDLREGSPDGADSLQEMEKIRFADQEIWISDLNYGDNYAPTDIQIEGGAVPENAQGATVGYLYAVDADEEDWHQFSVADERFEIVEGELRLRDGVSLDYEALENGEIQVEVTATDSAGLSVTKTLTIAVGDENDPPSGPTDVDNAANLVNENAAAGTYVGITAQSTDQDPDETVTYSLAEDAGGRFQIDAQTGKVTVAEGADLDFEEATSYQITVRANSSGELGNEETFTINIGDVNEAPGEIADTDQDNPYYNSVFENAGNGTTVGITAQASDPDAGDVITYSLEDDFDGLFQIDGATGIVTIKDNSKLDFETTSSYDLTVVATDKGGLSSQQTFTVQVEDADEGGDGGQVIRNDGLLIVGKDGFGELEISGEESEQSTKAIIGQEVGGDGIIRISGPTASLITTPNGIIVGDAGKGHLIVEQGGAVYSFNAESGLGNQIIIGRETGSEGRVDVDGVESIIGEGEQPTDYHSTILLTGDNNAIVVGLDGKGELNVTDGGLVGTLTLDIAAGKGNGHVTISDEGSNVLVSSQFGRRTGEWEQETSGLVRVGIGNGSVGMLSVLAGATLLVTNDAEGETSAPGMEIGVDEGSKGTVTIEGSQSQVSIIEMPNSTESWGAYLAIGGAGHGSMVVKDGGAFELFGENAHVVFGSQAGGSGSLLVTGEFSTFDVSGDGAMVEIGRSFDGPNSSGALTVQQGAVLSVDSGNSEATYNIYVNDGSLMQIIGGTVNGNILVSGGTLSAPGLATINGSVGLEESDIFQSTLSVDVWGEQSHGSFAIGGSFNLNHGTIAFNFYGGYNPQGESSFTFLTAETVNLGLFGSEDISLAAYGVDQFFSFGIGQEGGNLEFIAYNSSLGGNSTVFKGGNQDDRFGGDESKGYAHLSGGGGDDWLLSNYGAQGEGRHILYGGAGNDVLQGFGDADEFYMEATTDNFSVLSNTSDRDFAFDHILEFDTAADRIVFDEFYGGDGWGFELDDPTGFDPNSFIQLDQGVTYDGVLGFEHQAYDGKNPVLILENLGDGNYNLIYDGNGADEGYTIVANVQTTSGSFSVENVGINPASN</sequence>
<keyword evidence="2" id="KW-0472">Membrane</keyword>
<dbReference type="SMART" id="SM00112">
    <property type="entry name" value="CA"/>
    <property type="match status" value="3"/>
</dbReference>
<dbReference type="RefSeq" id="WP_133614047.1">
    <property type="nucleotide sequence ID" value="NZ_SNYW01000009.1"/>
</dbReference>
<gene>
    <name evidence="4" type="ORF">A8950_2562</name>
</gene>
<dbReference type="Gene3D" id="2.60.40.60">
    <property type="entry name" value="Cadherins"/>
    <property type="match status" value="3"/>
</dbReference>
<dbReference type="OrthoDB" id="7306561at2"/>
<evidence type="ECO:0000313" key="4">
    <source>
        <dbReference type="EMBL" id="TDQ81494.1"/>
    </source>
</evidence>
<dbReference type="InterPro" id="IPR030895">
    <property type="entry name" value="T5SS_PEPC_rpt"/>
</dbReference>
<keyword evidence="1" id="KW-0812">Transmembrane</keyword>
<name>A0A4R6WQM5_9PROT</name>
<dbReference type="Pfam" id="PF04773">
    <property type="entry name" value="FecR"/>
    <property type="match status" value="1"/>
</dbReference>
<keyword evidence="2" id="KW-1133">Transmembrane helix</keyword>
<dbReference type="EMBL" id="SNYW01000009">
    <property type="protein sequence ID" value="TDQ81494.1"/>
    <property type="molecule type" value="Genomic_DNA"/>
</dbReference>
<dbReference type="InterPro" id="IPR015919">
    <property type="entry name" value="Cadherin-like_sf"/>
</dbReference>
<dbReference type="InterPro" id="IPR002126">
    <property type="entry name" value="Cadherin-like_dom"/>
</dbReference>
<dbReference type="PRINTS" id="PR00313">
    <property type="entry name" value="CABNDNGRPT"/>
</dbReference>
<dbReference type="InterPro" id="IPR001343">
    <property type="entry name" value="Hemolysn_Ca-bd"/>
</dbReference>
<dbReference type="GO" id="GO:0005509">
    <property type="term" value="F:calcium ion binding"/>
    <property type="evidence" value="ECO:0007669"/>
    <property type="project" value="InterPro"/>
</dbReference>
<proteinExistence type="predicted"/>
<dbReference type="InterPro" id="IPR006860">
    <property type="entry name" value="FecR"/>
</dbReference>
<dbReference type="PROSITE" id="PS50268">
    <property type="entry name" value="CADHERIN_2"/>
    <property type="match status" value="3"/>
</dbReference>
<keyword evidence="5" id="KW-1185">Reference proteome</keyword>
<dbReference type="SUPFAM" id="SSF49313">
    <property type="entry name" value="Cadherin-like"/>
    <property type="match status" value="3"/>
</dbReference>
<evidence type="ECO:0000256" key="2">
    <source>
        <dbReference type="ARBA" id="ARBA00022989"/>
    </source>
</evidence>
<evidence type="ECO:0000313" key="5">
    <source>
        <dbReference type="Proteomes" id="UP000295783"/>
    </source>
</evidence>
<organism evidence="4 5">
    <name type="scientific">Dongia mobilis</name>
    <dbReference type="NCBI Taxonomy" id="578943"/>
    <lineage>
        <taxon>Bacteria</taxon>
        <taxon>Pseudomonadati</taxon>
        <taxon>Pseudomonadota</taxon>
        <taxon>Alphaproteobacteria</taxon>
        <taxon>Rhodospirillales</taxon>
        <taxon>Dongiaceae</taxon>
        <taxon>Dongia</taxon>
    </lineage>
</organism>
<dbReference type="PANTHER" id="PTHR24026">
    <property type="entry name" value="FAT ATYPICAL CADHERIN-RELATED"/>
    <property type="match status" value="1"/>
</dbReference>
<protein>
    <submittedName>
        <fullName evidence="4">FecR family protein</fullName>
    </submittedName>
</protein>
<dbReference type="PANTHER" id="PTHR24026:SF126">
    <property type="entry name" value="PROTOCADHERIN FAT 4"/>
    <property type="match status" value="1"/>
</dbReference>
<reference evidence="4 5" key="1">
    <citation type="submission" date="2019-03" db="EMBL/GenBank/DDBJ databases">
        <title>Genomic Encyclopedia of Type Strains, Phase III (KMG-III): the genomes of soil and plant-associated and newly described type strains.</title>
        <authorList>
            <person name="Whitman W."/>
        </authorList>
    </citation>
    <scope>NUCLEOTIDE SEQUENCE [LARGE SCALE GENOMIC DNA]</scope>
    <source>
        <strain evidence="4 5">CGMCC 1.7660</strain>
    </source>
</reference>
<comment type="caution">
    <text evidence="4">The sequence shown here is derived from an EMBL/GenBank/DDBJ whole genome shotgun (WGS) entry which is preliminary data.</text>
</comment>
<dbReference type="CDD" id="cd11304">
    <property type="entry name" value="Cadherin_repeat"/>
    <property type="match status" value="3"/>
</dbReference>
<dbReference type="Pfam" id="PF00028">
    <property type="entry name" value="Cadherin"/>
    <property type="match status" value="2"/>
</dbReference>
<feature type="domain" description="Cadherin" evidence="3">
    <location>
        <begin position="858"/>
        <end position="963"/>
    </location>
</feature>
<dbReference type="NCBIfam" id="TIGR04393">
    <property type="entry name" value="rpt_T5SS_PEPC"/>
    <property type="match status" value="1"/>
</dbReference>
<evidence type="ECO:0000256" key="1">
    <source>
        <dbReference type="ARBA" id="ARBA00022692"/>
    </source>
</evidence>
<dbReference type="SUPFAM" id="SSF51120">
    <property type="entry name" value="beta-Roll"/>
    <property type="match status" value="2"/>
</dbReference>
<dbReference type="InterPro" id="IPR011049">
    <property type="entry name" value="Serralysin-like_metalloprot_C"/>
</dbReference>
<dbReference type="Proteomes" id="UP000295783">
    <property type="component" value="Unassembled WGS sequence"/>
</dbReference>
<feature type="domain" description="Cadherin" evidence="3">
    <location>
        <begin position="673"/>
        <end position="751"/>
    </location>
</feature>
<dbReference type="Pfam" id="PF00353">
    <property type="entry name" value="HemolysinCabind"/>
    <property type="match status" value="3"/>
</dbReference>
<dbReference type="Gene3D" id="2.150.10.10">
    <property type="entry name" value="Serralysin-like metalloprotease, C-terminal"/>
    <property type="match status" value="2"/>
</dbReference>
<accession>A0A4R6WQM5</accession>